<gene>
    <name evidence="3" type="ORF">RM574_26950</name>
</gene>
<keyword evidence="2" id="KW-0812">Transmembrane</keyword>
<feature type="compositionally biased region" description="Pro residues" evidence="1">
    <location>
        <begin position="39"/>
        <end position="57"/>
    </location>
</feature>
<comment type="caution">
    <text evidence="3">The sequence shown here is derived from an EMBL/GenBank/DDBJ whole genome shotgun (WGS) entry which is preliminary data.</text>
</comment>
<dbReference type="Proteomes" id="UP001183607">
    <property type="component" value="Unassembled WGS sequence"/>
</dbReference>
<feature type="compositionally biased region" description="Basic and acidic residues" evidence="1">
    <location>
        <begin position="112"/>
        <end position="121"/>
    </location>
</feature>
<evidence type="ECO:0000313" key="3">
    <source>
        <dbReference type="EMBL" id="MDT0419125.1"/>
    </source>
</evidence>
<protein>
    <recommendedName>
        <fullName evidence="5">Secreted protein</fullName>
    </recommendedName>
</protein>
<feature type="transmembrane region" description="Helical" evidence="2">
    <location>
        <begin position="70"/>
        <end position="91"/>
    </location>
</feature>
<evidence type="ECO:0000256" key="1">
    <source>
        <dbReference type="SAM" id="MobiDB-lite"/>
    </source>
</evidence>
<dbReference type="RefSeq" id="WP_093854196.1">
    <property type="nucleotide sequence ID" value="NZ_JAVRER010000064.1"/>
</dbReference>
<name>A0ABD5ECF2_9ACTN</name>
<proteinExistence type="predicted"/>
<dbReference type="EMBL" id="JAVRER010000064">
    <property type="protein sequence ID" value="MDT0419125.1"/>
    <property type="molecule type" value="Genomic_DNA"/>
</dbReference>
<keyword evidence="2" id="KW-0472">Membrane</keyword>
<organism evidence="3 4">
    <name type="scientific">Streptomyces evansiae</name>
    <dbReference type="NCBI Taxonomy" id="3075535"/>
    <lineage>
        <taxon>Bacteria</taxon>
        <taxon>Bacillati</taxon>
        <taxon>Actinomycetota</taxon>
        <taxon>Actinomycetes</taxon>
        <taxon>Kitasatosporales</taxon>
        <taxon>Streptomycetaceae</taxon>
        <taxon>Streptomyces</taxon>
    </lineage>
</organism>
<sequence length="309" mass="32163">MNDYEKNEIGVTGEAADNGDTGTAPGPAEVNVAHSATPEPAPVPAPDPAGPTDPAPPVGSASRRPRLRTALTYALPVLVLLGSGIGSLAYAKSSAEGADRTVVTNLWDREEEGPARPESDFGKGSTDGQLRRQLLPVPDGYALGPYVSKDGNDVELGSRQIGDLLSSVGDDPESKRLEKLLREAAPRALAMRSYVTPEKDAVYFVTLSQSKEGSSAVANLEATTKALKGAQTKGPKVPGHAQDAAWVVVPEKENWKGVKSGVGGLTCLGTHGDLVASLEVTGSTPLDKSAATRFFARQLDRLKSTGTAV</sequence>
<evidence type="ECO:0000313" key="4">
    <source>
        <dbReference type="Proteomes" id="UP001183607"/>
    </source>
</evidence>
<dbReference type="AlphaFoldDB" id="A0ABD5ECF2"/>
<evidence type="ECO:0000256" key="2">
    <source>
        <dbReference type="SAM" id="Phobius"/>
    </source>
</evidence>
<evidence type="ECO:0008006" key="5">
    <source>
        <dbReference type="Google" id="ProtNLM"/>
    </source>
</evidence>
<reference evidence="4" key="1">
    <citation type="submission" date="2023-07" db="EMBL/GenBank/DDBJ databases">
        <title>30 novel species of actinomycetes from the DSMZ collection.</title>
        <authorList>
            <person name="Nouioui I."/>
        </authorList>
    </citation>
    <scope>NUCLEOTIDE SEQUENCE [LARGE SCALE GENOMIC DNA]</scope>
    <source>
        <strain evidence="4">DSM 41982</strain>
    </source>
</reference>
<feature type="region of interest" description="Disordered" evidence="1">
    <location>
        <begin position="1"/>
        <end position="63"/>
    </location>
</feature>
<feature type="region of interest" description="Disordered" evidence="1">
    <location>
        <begin position="108"/>
        <end position="130"/>
    </location>
</feature>
<accession>A0ABD5ECF2</accession>
<keyword evidence="2" id="KW-1133">Transmembrane helix</keyword>